<dbReference type="AlphaFoldDB" id="A0A7V7S2F1"/>
<dbReference type="InterPro" id="IPR051083">
    <property type="entry name" value="GrpII_Intron_Splice-Mob/Def"/>
</dbReference>
<dbReference type="CDD" id="cd00085">
    <property type="entry name" value="HNHc"/>
    <property type="match status" value="1"/>
</dbReference>
<dbReference type="SUPFAM" id="SSF56672">
    <property type="entry name" value="DNA/RNA polymerases"/>
    <property type="match status" value="1"/>
</dbReference>
<dbReference type="InterPro" id="IPR003615">
    <property type="entry name" value="HNH_nuc"/>
</dbReference>
<dbReference type="InterPro" id="IPR013597">
    <property type="entry name" value="Mat_intron_G2"/>
</dbReference>
<accession>A0A7V7S2F1</accession>
<dbReference type="PANTHER" id="PTHR34047">
    <property type="entry name" value="NUCLEAR INTRON MATURASE 1, MITOCHONDRIAL-RELATED"/>
    <property type="match status" value="1"/>
</dbReference>
<evidence type="ECO:0000313" key="3">
    <source>
        <dbReference type="Proteomes" id="UP000470409"/>
    </source>
</evidence>
<gene>
    <name evidence="2" type="ORF">F8163_27100</name>
</gene>
<evidence type="ECO:0000259" key="1">
    <source>
        <dbReference type="PROSITE" id="PS50878"/>
    </source>
</evidence>
<dbReference type="InterPro" id="IPR043502">
    <property type="entry name" value="DNA/RNA_pol_sf"/>
</dbReference>
<dbReference type="InterPro" id="IPR000477">
    <property type="entry name" value="RT_dom"/>
</dbReference>
<proteinExistence type="predicted"/>
<dbReference type="EMBL" id="WBPG01000031">
    <property type="protein sequence ID" value="KAB2439706.1"/>
    <property type="molecule type" value="Genomic_DNA"/>
</dbReference>
<comment type="caution">
    <text evidence="2">The sequence shown here is derived from an EMBL/GenBank/DDBJ whole genome shotgun (WGS) entry which is preliminary data.</text>
</comment>
<reference evidence="2 3" key="1">
    <citation type="submission" date="2019-10" db="EMBL/GenBank/DDBJ databases">
        <title>Bacillus from the desert of Cuatro Cinegas, Coahuila.</title>
        <authorList>
            <person name="Olmedo-Alvarez G."/>
            <person name="Saldana S."/>
            <person name="Barcelo D."/>
        </authorList>
    </citation>
    <scope>NUCLEOTIDE SEQUENCE [LARGE SCALE GENOMIC DNA]</scope>
    <source>
        <strain evidence="2 3">CH155b_5T</strain>
    </source>
</reference>
<evidence type="ECO:0000313" key="2">
    <source>
        <dbReference type="EMBL" id="KAB2439706.1"/>
    </source>
</evidence>
<dbReference type="CDD" id="cd01651">
    <property type="entry name" value="RT_G2_intron"/>
    <property type="match status" value="1"/>
</dbReference>
<sequence>MDRRVNALMMNQSWAIEKIATLTKTANENKKRRFKDLYKTVRNKDVLRTAYLKIASNTGSKTGGVDGMTKLDLMNPVVQNEILNELSDELTDGGYHPLPVRRVEIPKNNGKGRRPLGIPALKDRIVQSAVKMVLEALYEPIFHETSHGFRPRRSCQTAVSDIIPRKYDWVIEGDIKGCFDNIKHGKLLDILRKRVSDEKFINLILKFLKSGYQMGYGVDGELPIFETENGTPQGGIVSPVLANIYLHEFDSFMEKHLKNIDVHEIEVAKERSYLQNKISKLNKALKIGRANYAVKIRWDFKEIPQYTFESEEEILSAIEEAMKSREGMGSKTKPYKTLTAVIRKLRATYNEGKYPVSFSYNLDGSSTNGERVVLNNRFEMQKMLRTLVKMRKHVNTYNEKDYFNHKSLGYVRYADDFVILLGNLTKEDAKKFKEEIKEWFGENLGLTLSPEKTLITHATEGFRFLGYDIVKRPKQLEGKTLGYETFSKVYIPKEKVNKVKNKIEKVIRAHHNLPLADLIKVLNSIILGWSNFYKICNNLNTTAGTLDKWLWWKVMKHRARKHKSTVKEMYKKYMKIKFEMWGLKRNRIADVVEGRIVPLRMFSDMSYVTPKEIADQIKNKAKTENWYFVELDDKEIKQQIARTNHGYSYSNFVELEATQGRKCSQCGSKDELLEVHHLRKVNRNKRINSDAIKQASMNLPKVLLCKKCHSKINPITNS</sequence>
<organism evidence="2 3">
    <name type="scientific">Bacillus luti</name>
    <dbReference type="NCBI Taxonomy" id="2026191"/>
    <lineage>
        <taxon>Bacteria</taxon>
        <taxon>Bacillati</taxon>
        <taxon>Bacillota</taxon>
        <taxon>Bacilli</taxon>
        <taxon>Bacillales</taxon>
        <taxon>Bacillaceae</taxon>
        <taxon>Bacillus</taxon>
        <taxon>Bacillus cereus group</taxon>
    </lineage>
</organism>
<dbReference type="Proteomes" id="UP000470409">
    <property type="component" value="Unassembled WGS sequence"/>
</dbReference>
<dbReference type="Pfam" id="PF00078">
    <property type="entry name" value="RVT_1"/>
    <property type="match status" value="2"/>
</dbReference>
<dbReference type="PANTHER" id="PTHR34047:SF8">
    <property type="entry name" value="PROTEIN YKFC"/>
    <property type="match status" value="1"/>
</dbReference>
<feature type="domain" description="Reverse transcriptase" evidence="1">
    <location>
        <begin position="86"/>
        <end position="469"/>
    </location>
</feature>
<name>A0A7V7S2F1_9BACI</name>
<protein>
    <recommendedName>
        <fullName evidence="1">Reverse transcriptase domain-containing protein</fullName>
    </recommendedName>
</protein>
<dbReference type="PROSITE" id="PS50878">
    <property type="entry name" value="RT_POL"/>
    <property type="match status" value="1"/>
</dbReference>
<dbReference type="Pfam" id="PF08388">
    <property type="entry name" value="GIIM"/>
    <property type="match status" value="1"/>
</dbReference>